<feature type="domain" description="CxC2-like cysteine cluster KDZ transposase-associated" evidence="2">
    <location>
        <begin position="337"/>
        <end position="418"/>
    </location>
</feature>
<feature type="compositionally biased region" description="Basic and acidic residues" evidence="1">
    <location>
        <begin position="1578"/>
        <end position="1607"/>
    </location>
</feature>
<reference evidence="3" key="1">
    <citation type="submission" date="2021-02" db="EMBL/GenBank/DDBJ databases">
        <title>Psilocybe cubensis genome.</title>
        <authorList>
            <person name="Mckernan K.J."/>
            <person name="Crawford S."/>
            <person name="Trippe A."/>
            <person name="Kane L.T."/>
            <person name="Mclaughlin S."/>
        </authorList>
    </citation>
    <scope>NUCLEOTIDE SEQUENCE [LARGE SCALE GENOMIC DNA]</scope>
    <source>
        <strain evidence="3">MGC-MH-2018</strain>
    </source>
</reference>
<feature type="region of interest" description="Disordered" evidence="1">
    <location>
        <begin position="217"/>
        <end position="268"/>
    </location>
</feature>
<proteinExistence type="predicted"/>
<comment type="caution">
    <text evidence="3">The sequence shown here is derived from an EMBL/GenBank/DDBJ whole genome shotgun (WGS) entry which is preliminary data.</text>
</comment>
<feature type="region of interest" description="Disordered" evidence="1">
    <location>
        <begin position="1633"/>
        <end position="1676"/>
    </location>
</feature>
<dbReference type="Pfam" id="PF18758">
    <property type="entry name" value="KDZ"/>
    <property type="match status" value="1"/>
</dbReference>
<evidence type="ECO:0000313" key="3">
    <source>
        <dbReference type="EMBL" id="KAG5167913.1"/>
    </source>
</evidence>
<dbReference type="CDD" id="cd19757">
    <property type="entry name" value="Bbox1"/>
    <property type="match status" value="1"/>
</dbReference>
<dbReference type="PANTHER" id="PTHR33096">
    <property type="entry name" value="CXC2 DOMAIN-CONTAINING PROTEIN"/>
    <property type="match status" value="1"/>
</dbReference>
<organism evidence="3">
    <name type="scientific">Psilocybe cubensis</name>
    <name type="common">Psychedelic mushroom</name>
    <name type="synonym">Stropharia cubensis</name>
    <dbReference type="NCBI Taxonomy" id="181762"/>
    <lineage>
        <taxon>Eukaryota</taxon>
        <taxon>Fungi</taxon>
        <taxon>Dikarya</taxon>
        <taxon>Basidiomycota</taxon>
        <taxon>Agaricomycotina</taxon>
        <taxon>Agaricomycetes</taxon>
        <taxon>Agaricomycetidae</taxon>
        <taxon>Agaricales</taxon>
        <taxon>Agaricineae</taxon>
        <taxon>Strophariaceae</taxon>
        <taxon>Psilocybe</taxon>
    </lineage>
</organism>
<gene>
    <name evidence="3" type="ORF">JR316_006504</name>
</gene>
<evidence type="ECO:0000259" key="2">
    <source>
        <dbReference type="Pfam" id="PF18803"/>
    </source>
</evidence>
<feature type="compositionally biased region" description="Acidic residues" evidence="1">
    <location>
        <begin position="1635"/>
        <end position="1668"/>
    </location>
</feature>
<feature type="region of interest" description="Disordered" evidence="1">
    <location>
        <begin position="1561"/>
        <end position="1620"/>
    </location>
</feature>
<evidence type="ECO:0000256" key="1">
    <source>
        <dbReference type="SAM" id="MobiDB-lite"/>
    </source>
</evidence>
<dbReference type="InterPro" id="IPR041457">
    <property type="entry name" value="CxC2_KDZ-assoc"/>
</dbReference>
<sequence>MTKTSRKSKKKILYEDDADAADIITYETQTRTTRTGRKVNELVEVPLTIAERYHVQEGQLPSVSVDDDGDDVGPAPMDYNDMDMDTTVDPKPRKTQRDYILQFVERVDDLLGALLSREALKVPVEQSICTHCEANNIATWRCRDCSLPVVMCRKCMRESHKSNPMHRIEQWIGTHFRSAELWEVGMYLLIPHHSGEAICPSLKARIQFLEYLEEPKDRSEQAQLRTVDLSQAPWRSEEQTPTGGENSDNPLDNVEPEAEPGNHGPSDAEFEQLLDGLLEDPSMELPPDVLDEDDEDTAVLNGDSNVRNIPQYLQYPTGPIPNASMHAGQVPTADGLNNSYVRVVHTNGLHHLAMVSCVCHGSNTLPLDLMASRLLPTSFYHTRTLFSAHLLDYFRLSNLELKASAYQFYSLLKRITNPMAPSSVVDLYNEFRRMSRLWRWMKRLKWAGFAGHNGKSALNVGKGELANYCPTCPQPGVNIDPNWKDDPNRWVYKRIFVADGNFKADHVRSEKPSRDIWLSEGGGMMPPREEYHEFLRTAIEALTGAPCENTFRAIQNSLLSSSSCDVTGIVGVACARHGCYAPNALVNLFKGEQQKNVDFAFLAALRSTGVHPDQGTMMIYDIICQYIIHLLKRIKHHLPDGFKIDRAIGMFHVHAHKDECFFRYAPTFIPGAACVCGEILESLWADLNSISPAARTATLAHRTEILDDHASDSNHKKALGITKYLCRRHLESVKARETYRISFSNLTKAADPDALKLWTKQIEDAEARRLEDATVMDIYAAKRPGRTSSTNQESDCSTESLTPIQSWIQFALLIEERQLDIRVRARRLVNHDRLTDRVKLQKLRDALKPLLSQLALLQANAGVVTTAVHGRGFSEQLFVDWEDDEDVLAPGSAPPVYEAIDKQILCLPSNGTADNVYVPYELQARILQARSLLNQLRERIAERSFQYSDVIRHAPRKGVRTRGYTAAKELRDQISLHAQAYSHCRSCLVQLGADESTLREFRVLTKEDVRSSTAVINPNIVGSTKFRLSWIWYSVNQRLGPRWTLDPNADTAADPYSIGEDADPATVLEFKRVHWLRARALYNRWLEEETLVRYEMRWTVLFFLHKSKWWKETINQETPLTPGAQAENTPTMRIFRQPSVLAMDKAPTIRPFRAFDLQYGANPQHHEFLQSVVFCAGSRFREALIHVLQSSGQRQKRWMQQALQRELNWVLRCIGRAYAIGFNIEIPLVIRCLADTLGSVSADHLPLDIDMSFAEFLASGTRDWAFDKRVESYSHDWWNRNSAPQPSEHLGTATVSEILTRHKAEFYKTFDPEPTTTFDELLKTHIGTGKVTNVPPNMPLIHPVQVILNNIGDTCNACDAFQNLSIESIQQLSSFKNHTSIMFSTADNTLDLISRRAIGFFELYEAAKRAADLTQGPDTMDSENPASKWTWGRQLTTKEVCLLGAGKKASHSGYAESLRDGKLPSRSVHEASHSAHASDTFESVPSVVMETHDSKDPIKHPQYFEDGTDTGSIASIIERAATTYESDSDDSDAGNAGIANNDAMAQAPQTVAELLAQAEYISSDDDDNEDMHGEEDGDKGKDTDTGLKRQNADNNGADRRTKPRRSDAPTVEDTDTSQMTAYFTKNFFSNQLDEGLFEMDAEEDEDADDVEDTDTDEDKDADTDEESVSEDRAMEE</sequence>
<feature type="compositionally biased region" description="Acidic residues" evidence="1">
    <location>
        <begin position="1562"/>
        <end position="1577"/>
    </location>
</feature>
<accession>A0A8H8CJN2</accession>
<name>A0A8H8CJN2_PSICU</name>
<feature type="compositionally biased region" description="Polar residues" evidence="1">
    <location>
        <begin position="239"/>
        <end position="250"/>
    </location>
</feature>
<dbReference type="InterPro" id="IPR040521">
    <property type="entry name" value="KDZ"/>
</dbReference>
<dbReference type="EMBL" id="JAFIQS010000006">
    <property type="protein sequence ID" value="KAG5167913.1"/>
    <property type="molecule type" value="Genomic_DNA"/>
</dbReference>
<dbReference type="PANTHER" id="PTHR33096:SF1">
    <property type="entry name" value="CXC1-LIKE CYSTEINE CLUSTER ASSOCIATED WITH KDZ TRANSPOSASES DOMAIN-CONTAINING PROTEIN"/>
    <property type="match status" value="1"/>
</dbReference>
<dbReference type="Pfam" id="PF18803">
    <property type="entry name" value="CxC2"/>
    <property type="match status" value="1"/>
</dbReference>
<protein>
    <recommendedName>
        <fullName evidence="2">CxC2-like cysteine cluster KDZ transposase-associated domain-containing protein</fullName>
    </recommendedName>
</protein>
<feature type="region of interest" description="Disordered" evidence="1">
    <location>
        <begin position="58"/>
        <end position="91"/>
    </location>
</feature>